<protein>
    <recommendedName>
        <fullName evidence="5">5-formyltetrahydrofolate cyclo-ligase</fullName>
        <ecNumber evidence="5">6.3.3.2</ecNumber>
    </recommendedName>
</protein>
<dbReference type="Pfam" id="PF01812">
    <property type="entry name" value="5-FTHF_cyc-lig"/>
    <property type="match status" value="1"/>
</dbReference>
<feature type="binding site" evidence="4">
    <location>
        <begin position="116"/>
        <end position="124"/>
    </location>
    <ligand>
        <name>ATP</name>
        <dbReference type="ChEBI" id="CHEBI:30616"/>
    </ligand>
</feature>
<proteinExistence type="inferred from homology"/>
<comment type="similarity">
    <text evidence="1 5">Belongs to the 5-formyltetrahydrofolate cyclo-ligase family.</text>
</comment>
<evidence type="ECO:0000256" key="5">
    <source>
        <dbReference type="RuleBase" id="RU361279"/>
    </source>
</evidence>
<keyword evidence="5" id="KW-0479">Metal-binding</keyword>
<dbReference type="Proteomes" id="UP000470082">
    <property type="component" value="Unassembled WGS sequence"/>
</dbReference>
<keyword evidence="5" id="KW-0460">Magnesium</keyword>
<reference evidence="6 7" key="1">
    <citation type="submission" date="2019-08" db="EMBL/GenBank/DDBJ databases">
        <title>In-depth cultivation of the pig gut microbiome towards novel bacterial diversity and tailored functional studies.</title>
        <authorList>
            <person name="Wylensek D."/>
            <person name="Hitch T.C.A."/>
            <person name="Clavel T."/>
        </authorList>
    </citation>
    <scope>NUCLEOTIDE SEQUENCE [LARGE SCALE GENOMIC DNA]</scope>
    <source>
        <strain evidence="6 7">LKV-178-WT-2G</strain>
    </source>
</reference>
<keyword evidence="6" id="KW-0436">Ligase</keyword>
<keyword evidence="3 4" id="KW-0067">ATP-binding</keyword>
<keyword evidence="2 4" id="KW-0547">Nucleotide-binding</keyword>
<dbReference type="EMBL" id="VUMM01000019">
    <property type="protein sequence ID" value="MSS02082.1"/>
    <property type="molecule type" value="Genomic_DNA"/>
</dbReference>
<keyword evidence="7" id="KW-1185">Reference proteome</keyword>
<dbReference type="Gene3D" id="3.40.50.10420">
    <property type="entry name" value="NagB/RpiA/CoA transferase-like"/>
    <property type="match status" value="1"/>
</dbReference>
<dbReference type="GO" id="GO:0005524">
    <property type="term" value="F:ATP binding"/>
    <property type="evidence" value="ECO:0007669"/>
    <property type="project" value="UniProtKB-KW"/>
</dbReference>
<sequence length="171" mass="20312">MIPLDRKDYITLRSNVENREEKETKIIQKLEPFINGKVGMYVPIKGEVNCFDEFKRYKQLYLPIVEDEQTMNFYKFKGKLYRGKFNTYEPSNKIKIEPLDLDVILVPMVGFYKMYRMGYGKGYYDRYLKQTKAIKIGVAFDCQKMDSMTIKKSDVAMDLIITESKTIWKQD</sequence>
<dbReference type="PANTHER" id="PTHR23407">
    <property type="entry name" value="ATPASE INHIBITOR/5-FORMYLTETRAHYDROFOLATE CYCLO-LIGASE"/>
    <property type="match status" value="1"/>
</dbReference>
<dbReference type="PIRSF" id="PIRSF006806">
    <property type="entry name" value="FTHF_cligase"/>
    <property type="match status" value="1"/>
</dbReference>
<dbReference type="GO" id="GO:0035999">
    <property type="term" value="P:tetrahydrofolate interconversion"/>
    <property type="evidence" value="ECO:0007669"/>
    <property type="project" value="TreeGrafter"/>
</dbReference>
<evidence type="ECO:0000256" key="1">
    <source>
        <dbReference type="ARBA" id="ARBA00010638"/>
    </source>
</evidence>
<comment type="catalytic activity">
    <reaction evidence="5">
        <text>(6S)-5-formyl-5,6,7,8-tetrahydrofolate + ATP = (6R)-5,10-methenyltetrahydrofolate + ADP + phosphate</text>
        <dbReference type="Rhea" id="RHEA:10488"/>
        <dbReference type="ChEBI" id="CHEBI:30616"/>
        <dbReference type="ChEBI" id="CHEBI:43474"/>
        <dbReference type="ChEBI" id="CHEBI:57455"/>
        <dbReference type="ChEBI" id="CHEBI:57457"/>
        <dbReference type="ChEBI" id="CHEBI:456216"/>
        <dbReference type="EC" id="6.3.3.2"/>
    </reaction>
</comment>
<dbReference type="EC" id="6.3.3.2" evidence="5"/>
<dbReference type="InterPro" id="IPR037171">
    <property type="entry name" value="NagB/RpiA_transferase-like"/>
</dbReference>
<dbReference type="GO" id="GO:0046872">
    <property type="term" value="F:metal ion binding"/>
    <property type="evidence" value="ECO:0007669"/>
    <property type="project" value="UniProtKB-KW"/>
</dbReference>
<dbReference type="PANTHER" id="PTHR23407:SF1">
    <property type="entry name" value="5-FORMYLTETRAHYDROFOLATE CYCLO-LIGASE"/>
    <property type="match status" value="1"/>
</dbReference>
<dbReference type="GO" id="GO:0009396">
    <property type="term" value="P:folic acid-containing compound biosynthetic process"/>
    <property type="evidence" value="ECO:0007669"/>
    <property type="project" value="TreeGrafter"/>
</dbReference>
<evidence type="ECO:0000256" key="3">
    <source>
        <dbReference type="ARBA" id="ARBA00022840"/>
    </source>
</evidence>
<accession>A0A7X2N410</accession>
<dbReference type="AlphaFoldDB" id="A0A7X2N410"/>
<feature type="binding site" evidence="4">
    <location>
        <position position="42"/>
    </location>
    <ligand>
        <name>substrate</name>
    </ligand>
</feature>
<dbReference type="SUPFAM" id="SSF100950">
    <property type="entry name" value="NagB/RpiA/CoA transferase-like"/>
    <property type="match status" value="1"/>
</dbReference>
<evidence type="ECO:0000256" key="2">
    <source>
        <dbReference type="ARBA" id="ARBA00022741"/>
    </source>
</evidence>
<evidence type="ECO:0000256" key="4">
    <source>
        <dbReference type="PIRSR" id="PIRSR006806-1"/>
    </source>
</evidence>
<name>A0A7X2N410_9FIRM</name>
<evidence type="ECO:0000313" key="6">
    <source>
        <dbReference type="EMBL" id="MSS02082.1"/>
    </source>
</evidence>
<dbReference type="NCBIfam" id="TIGR02727">
    <property type="entry name" value="MTHFS_bact"/>
    <property type="match status" value="1"/>
</dbReference>
<dbReference type="InterPro" id="IPR002698">
    <property type="entry name" value="FTHF_cligase"/>
</dbReference>
<feature type="binding site" evidence="4">
    <location>
        <position position="47"/>
    </location>
    <ligand>
        <name>substrate</name>
    </ligand>
</feature>
<gene>
    <name evidence="6" type="ORF">FYJ50_08270</name>
</gene>
<dbReference type="InterPro" id="IPR024185">
    <property type="entry name" value="FTHF_cligase-like_sf"/>
</dbReference>
<dbReference type="GO" id="GO:0030272">
    <property type="term" value="F:5-formyltetrahydrofolate cyclo-ligase activity"/>
    <property type="evidence" value="ECO:0007669"/>
    <property type="project" value="UniProtKB-EC"/>
</dbReference>
<organism evidence="6 7">
    <name type="scientific">Floccifex porci</name>
    <dbReference type="NCBI Taxonomy" id="2606629"/>
    <lineage>
        <taxon>Bacteria</taxon>
        <taxon>Bacillati</taxon>
        <taxon>Bacillota</taxon>
        <taxon>Erysipelotrichia</taxon>
        <taxon>Erysipelotrichales</taxon>
        <taxon>Erysipelotrichaceae</taxon>
        <taxon>Floccifex</taxon>
    </lineage>
</organism>
<comment type="cofactor">
    <cofactor evidence="5">
        <name>Mg(2+)</name>
        <dbReference type="ChEBI" id="CHEBI:18420"/>
    </cofactor>
</comment>
<comment type="caution">
    <text evidence="6">The sequence shown here is derived from an EMBL/GenBank/DDBJ whole genome shotgun (WGS) entry which is preliminary data.</text>
</comment>
<evidence type="ECO:0000313" key="7">
    <source>
        <dbReference type="Proteomes" id="UP000470082"/>
    </source>
</evidence>